<comment type="similarity">
    <text evidence="2">Belongs to the asparagine synthetase family.</text>
</comment>
<evidence type="ECO:0000313" key="13">
    <source>
        <dbReference type="EMBL" id="NMN96656.1"/>
    </source>
</evidence>
<dbReference type="AlphaFoldDB" id="A0A848KFX3"/>
<dbReference type="InterPro" id="IPR051786">
    <property type="entry name" value="ASN_synthetase/amidase"/>
</dbReference>
<dbReference type="NCBIfam" id="TIGR01536">
    <property type="entry name" value="asn_synth_AEB"/>
    <property type="match status" value="1"/>
</dbReference>
<feature type="site" description="Important for beta-aspartyl-AMP intermediate formation" evidence="11">
    <location>
        <position position="361"/>
    </location>
</feature>
<dbReference type="EMBL" id="VCQU01000005">
    <property type="protein sequence ID" value="NMN96656.1"/>
    <property type="molecule type" value="Genomic_DNA"/>
</dbReference>
<keyword evidence="9" id="KW-0028">Amino-acid biosynthesis</keyword>
<organism evidence="13 14">
    <name type="scientific">Antrihabitans stalactiti</name>
    <dbReference type="NCBI Taxonomy" id="2584121"/>
    <lineage>
        <taxon>Bacteria</taxon>
        <taxon>Bacillati</taxon>
        <taxon>Actinomycetota</taxon>
        <taxon>Actinomycetes</taxon>
        <taxon>Mycobacteriales</taxon>
        <taxon>Nocardiaceae</taxon>
        <taxon>Antrihabitans</taxon>
    </lineage>
</organism>
<dbReference type="GO" id="GO:0005829">
    <property type="term" value="C:cytosol"/>
    <property type="evidence" value="ECO:0007669"/>
    <property type="project" value="TreeGrafter"/>
</dbReference>
<reference evidence="13 14" key="1">
    <citation type="submission" date="2019-05" db="EMBL/GenBank/DDBJ databases">
        <authorList>
            <person name="Lee S.D."/>
        </authorList>
    </citation>
    <scope>NUCLEOTIDE SEQUENCE [LARGE SCALE GENOMIC DNA]</scope>
    <source>
        <strain evidence="13 14">YC2-7</strain>
    </source>
</reference>
<dbReference type="InterPro" id="IPR014729">
    <property type="entry name" value="Rossmann-like_a/b/a_fold"/>
</dbReference>
<dbReference type="RefSeq" id="WP_169588782.1">
    <property type="nucleotide sequence ID" value="NZ_VCQU01000005.1"/>
</dbReference>
<evidence type="ECO:0000256" key="4">
    <source>
        <dbReference type="ARBA" id="ARBA00022741"/>
    </source>
</evidence>
<evidence type="ECO:0000313" key="14">
    <source>
        <dbReference type="Proteomes" id="UP000535543"/>
    </source>
</evidence>
<dbReference type="PIRSF" id="PIRSF001589">
    <property type="entry name" value="Asn_synthetase_glu-h"/>
    <property type="match status" value="1"/>
</dbReference>
<reference evidence="13 14" key="2">
    <citation type="submission" date="2020-06" db="EMBL/GenBank/DDBJ databases">
        <title>Antribacter stalactiti gen. nov., sp. nov., a new member of the family Nacardiaceae isolated from a cave.</title>
        <authorList>
            <person name="Kim I.S."/>
        </authorList>
    </citation>
    <scope>NUCLEOTIDE SEQUENCE [LARGE SCALE GENOMIC DNA]</scope>
    <source>
        <strain evidence="13 14">YC2-7</strain>
    </source>
</reference>
<keyword evidence="5 10" id="KW-0067">ATP-binding</keyword>
<dbReference type="Pfam" id="PF13537">
    <property type="entry name" value="GATase_7"/>
    <property type="match status" value="1"/>
</dbReference>
<comment type="pathway">
    <text evidence="1">Amino-acid biosynthesis; L-asparagine biosynthesis; L-asparagine from L-aspartate (L-Gln route): step 1/1.</text>
</comment>
<dbReference type="Proteomes" id="UP000535543">
    <property type="component" value="Unassembled WGS sequence"/>
</dbReference>
<comment type="catalytic activity">
    <reaction evidence="8">
        <text>L-aspartate + L-glutamine + ATP + H2O = L-asparagine + L-glutamate + AMP + diphosphate + H(+)</text>
        <dbReference type="Rhea" id="RHEA:12228"/>
        <dbReference type="ChEBI" id="CHEBI:15377"/>
        <dbReference type="ChEBI" id="CHEBI:15378"/>
        <dbReference type="ChEBI" id="CHEBI:29985"/>
        <dbReference type="ChEBI" id="CHEBI:29991"/>
        <dbReference type="ChEBI" id="CHEBI:30616"/>
        <dbReference type="ChEBI" id="CHEBI:33019"/>
        <dbReference type="ChEBI" id="CHEBI:58048"/>
        <dbReference type="ChEBI" id="CHEBI:58359"/>
        <dbReference type="ChEBI" id="CHEBI:456215"/>
        <dbReference type="EC" id="6.3.5.4"/>
    </reaction>
</comment>
<proteinExistence type="inferred from homology"/>
<dbReference type="EC" id="6.3.5.4" evidence="3"/>
<dbReference type="InterPro" id="IPR033738">
    <property type="entry name" value="AsnB_N"/>
</dbReference>
<dbReference type="CDD" id="cd01991">
    <property type="entry name" value="Asn_synthase_B_C"/>
    <property type="match status" value="1"/>
</dbReference>
<feature type="binding site" evidence="10">
    <location>
        <begin position="359"/>
        <end position="360"/>
    </location>
    <ligand>
        <name>ATP</name>
        <dbReference type="ChEBI" id="CHEBI:30616"/>
    </ligand>
</feature>
<keyword evidence="13" id="KW-0436">Ligase</keyword>
<evidence type="ECO:0000256" key="5">
    <source>
        <dbReference type="ARBA" id="ARBA00022840"/>
    </source>
</evidence>
<dbReference type="InterPro" id="IPR006426">
    <property type="entry name" value="Asn_synth_AEB"/>
</dbReference>
<dbReference type="PROSITE" id="PS51278">
    <property type="entry name" value="GATASE_TYPE_2"/>
    <property type="match status" value="1"/>
</dbReference>
<evidence type="ECO:0000256" key="1">
    <source>
        <dbReference type="ARBA" id="ARBA00005187"/>
    </source>
</evidence>
<name>A0A848KFX3_9NOCA</name>
<evidence type="ECO:0000256" key="9">
    <source>
        <dbReference type="PIRSR" id="PIRSR001589-1"/>
    </source>
</evidence>
<gene>
    <name evidence="13" type="primary">asnB</name>
    <name evidence="13" type="ORF">FGL95_16585</name>
</gene>
<dbReference type="InterPro" id="IPR017932">
    <property type="entry name" value="GATase_2_dom"/>
</dbReference>
<dbReference type="Pfam" id="PF00733">
    <property type="entry name" value="Asn_synthase"/>
    <property type="match status" value="1"/>
</dbReference>
<evidence type="ECO:0000256" key="10">
    <source>
        <dbReference type="PIRSR" id="PIRSR001589-2"/>
    </source>
</evidence>
<dbReference type="GO" id="GO:0006529">
    <property type="term" value="P:asparagine biosynthetic process"/>
    <property type="evidence" value="ECO:0007669"/>
    <property type="project" value="UniProtKB-KW"/>
</dbReference>
<dbReference type="CDD" id="cd00712">
    <property type="entry name" value="AsnB"/>
    <property type="match status" value="1"/>
</dbReference>
<dbReference type="GO" id="GO:0005524">
    <property type="term" value="F:ATP binding"/>
    <property type="evidence" value="ECO:0007669"/>
    <property type="project" value="UniProtKB-KW"/>
</dbReference>
<dbReference type="PANTHER" id="PTHR43284:SF1">
    <property type="entry name" value="ASPARAGINE SYNTHETASE"/>
    <property type="match status" value="1"/>
</dbReference>
<evidence type="ECO:0000256" key="3">
    <source>
        <dbReference type="ARBA" id="ARBA00012737"/>
    </source>
</evidence>
<evidence type="ECO:0000256" key="7">
    <source>
        <dbReference type="ARBA" id="ARBA00022962"/>
    </source>
</evidence>
<evidence type="ECO:0000256" key="8">
    <source>
        <dbReference type="ARBA" id="ARBA00048741"/>
    </source>
</evidence>
<feature type="binding site" evidence="10">
    <location>
        <position position="96"/>
    </location>
    <ligand>
        <name>L-glutamine</name>
        <dbReference type="ChEBI" id="CHEBI:58359"/>
    </ligand>
</feature>
<evidence type="ECO:0000256" key="6">
    <source>
        <dbReference type="ARBA" id="ARBA00022888"/>
    </source>
</evidence>
<evidence type="ECO:0000259" key="12">
    <source>
        <dbReference type="PROSITE" id="PS51278"/>
    </source>
</evidence>
<dbReference type="Gene3D" id="3.40.50.620">
    <property type="entry name" value="HUPs"/>
    <property type="match status" value="1"/>
</dbReference>
<feature type="active site" description="For GATase activity" evidence="9">
    <location>
        <position position="2"/>
    </location>
</feature>
<comment type="caution">
    <text evidence="13">The sequence shown here is derived from an EMBL/GenBank/DDBJ whole genome shotgun (WGS) entry which is preliminary data.</text>
</comment>
<feature type="domain" description="Glutamine amidotransferase type-2" evidence="12">
    <location>
        <begin position="2"/>
        <end position="208"/>
    </location>
</feature>
<keyword evidence="6 9" id="KW-0061">Asparagine biosynthesis</keyword>
<keyword evidence="4 10" id="KW-0547">Nucleotide-binding</keyword>
<dbReference type="GO" id="GO:0004066">
    <property type="term" value="F:asparagine synthase (glutamine-hydrolyzing) activity"/>
    <property type="evidence" value="ECO:0007669"/>
    <property type="project" value="UniProtKB-EC"/>
</dbReference>
<dbReference type="InterPro" id="IPR001962">
    <property type="entry name" value="Asn_synthase"/>
</dbReference>
<accession>A0A848KFX3</accession>
<keyword evidence="14" id="KW-1185">Reference proteome</keyword>
<evidence type="ECO:0000256" key="11">
    <source>
        <dbReference type="PIRSR" id="PIRSR001589-3"/>
    </source>
</evidence>
<dbReference type="SUPFAM" id="SSF52402">
    <property type="entry name" value="Adenine nucleotide alpha hydrolases-like"/>
    <property type="match status" value="1"/>
</dbReference>
<sequence length="613" mass="68179">MCGIAGIRRFDGTPVDRELLAQMARQLEHRGPDDHGLWIDGSIGFAHTRLSIIDLSGSLQPMEGASGRTHIAFNGEILNYRQLRSALSYPFRTDGDTEVLLALYESSGASSVDRLRGQFAYAIHDSNTDETHLFRDRLGILPLYYYTDSKMFAFASEIKALLPVLPSTAVDEASLHDYLAHRSVPAPYTFIEGVRKVPQGHHLVVAPDGSVRSEAYWELPREPSLLKVSPSEAVNLVDEALTASVRDALVADVPVGAYLSGGLDSSLITALVAQERHGAALHTFSAGFGDDRMDETVWARKVAEIVGSEHHEVEVTAEDFQSNWSRLSWHRDAPLSEPADVAVFRLAQLAREHVKVVLSGEGSDELFGGYPKYRYAGITRWSGAVPGAALNRLEGTLPADKARLGVAMRAISEPNYAERMRGWFAPFTTAERDSLLGRAAERSVLDPYRNGRGDGLRRMLYADAHTWLADNLLERGDRMSMAASLELRPPFLDHRLVELAFSLPSNVKVRRGRGKWVVKEVARQHLPAEVVDRKKIGFQVPLDAWFRGGLRDMAFDLLTDPSSFVGSRFDRASVARLLEDHSSGGRNEQPRIWTLLSLEVWHRELKRRLDQTA</sequence>
<evidence type="ECO:0000256" key="2">
    <source>
        <dbReference type="ARBA" id="ARBA00005752"/>
    </source>
</evidence>
<keyword evidence="7 9" id="KW-0315">Glutamine amidotransferase</keyword>
<dbReference type="Gene3D" id="3.60.20.10">
    <property type="entry name" value="Glutamine Phosphoribosylpyrophosphate, subunit 1, domain 1"/>
    <property type="match status" value="1"/>
</dbReference>
<dbReference type="PANTHER" id="PTHR43284">
    <property type="entry name" value="ASPARAGINE SYNTHETASE (GLUTAMINE-HYDROLYZING)"/>
    <property type="match status" value="1"/>
</dbReference>
<dbReference type="InterPro" id="IPR029055">
    <property type="entry name" value="Ntn_hydrolases_N"/>
</dbReference>
<dbReference type="SUPFAM" id="SSF56235">
    <property type="entry name" value="N-terminal nucleophile aminohydrolases (Ntn hydrolases)"/>
    <property type="match status" value="1"/>
</dbReference>
<protein>
    <recommendedName>
        <fullName evidence="3">asparagine synthase (glutamine-hydrolyzing)</fullName>
        <ecNumber evidence="3">6.3.5.4</ecNumber>
    </recommendedName>
</protein>